<gene>
    <name evidence="11" type="ORF">LO55_459</name>
</gene>
<evidence type="ECO:0000259" key="10">
    <source>
        <dbReference type="Pfam" id="PF07715"/>
    </source>
</evidence>
<dbReference type="InterPro" id="IPR000531">
    <property type="entry name" value="Beta-barrel_TonB"/>
</dbReference>
<dbReference type="GO" id="GO:0009279">
    <property type="term" value="C:cell outer membrane"/>
    <property type="evidence" value="ECO:0007669"/>
    <property type="project" value="UniProtKB-SubCell"/>
</dbReference>
<evidence type="ECO:0000256" key="2">
    <source>
        <dbReference type="ARBA" id="ARBA00009810"/>
    </source>
</evidence>
<organism evidence="11 12">
    <name type="scientific">Massilia timonae</name>
    <dbReference type="NCBI Taxonomy" id="47229"/>
    <lineage>
        <taxon>Bacteria</taxon>
        <taxon>Pseudomonadati</taxon>
        <taxon>Pseudomonadota</taxon>
        <taxon>Betaproteobacteria</taxon>
        <taxon>Burkholderiales</taxon>
        <taxon>Oxalobacteraceae</taxon>
        <taxon>Telluria group</taxon>
        <taxon>Massilia</taxon>
    </lineage>
</organism>
<accession>A0A1S2N702</accession>
<evidence type="ECO:0000256" key="3">
    <source>
        <dbReference type="ARBA" id="ARBA00022729"/>
    </source>
</evidence>
<dbReference type="InterPro" id="IPR010104">
    <property type="entry name" value="TonB_rcpt_bac"/>
</dbReference>
<feature type="signal peptide" evidence="8">
    <location>
        <begin position="1"/>
        <end position="28"/>
    </location>
</feature>
<dbReference type="PROSITE" id="PS01156">
    <property type="entry name" value="TONB_DEPENDENT_REC_2"/>
    <property type="match status" value="1"/>
</dbReference>
<dbReference type="Pfam" id="PF07715">
    <property type="entry name" value="Plug"/>
    <property type="match status" value="1"/>
</dbReference>
<name>A0A1S2N702_9BURK</name>
<evidence type="ECO:0000313" key="11">
    <source>
        <dbReference type="EMBL" id="OIJ40841.1"/>
    </source>
</evidence>
<keyword evidence="6" id="KW-0998">Cell outer membrane</keyword>
<proteinExistence type="inferred from homology"/>
<evidence type="ECO:0000256" key="6">
    <source>
        <dbReference type="ARBA" id="ARBA00023237"/>
    </source>
</evidence>
<dbReference type="SUPFAM" id="SSF56935">
    <property type="entry name" value="Porins"/>
    <property type="match status" value="1"/>
</dbReference>
<dbReference type="Gene3D" id="2.40.170.20">
    <property type="entry name" value="TonB-dependent receptor, beta-barrel domain"/>
    <property type="match status" value="1"/>
</dbReference>
<evidence type="ECO:0000259" key="9">
    <source>
        <dbReference type="Pfam" id="PF00593"/>
    </source>
</evidence>
<dbReference type="Pfam" id="PF00593">
    <property type="entry name" value="TonB_dep_Rec_b-barrel"/>
    <property type="match status" value="1"/>
</dbReference>
<comment type="similarity">
    <text evidence="2 7">Belongs to the TonB-dependent receptor family.</text>
</comment>
<comment type="caution">
    <text evidence="11">The sequence shown here is derived from an EMBL/GenBank/DDBJ whole genome shotgun (WGS) entry which is preliminary data.</text>
</comment>
<keyword evidence="11" id="KW-0675">Receptor</keyword>
<dbReference type="PANTHER" id="PTHR40980:SF3">
    <property type="entry name" value="TONB-DEPENDENT RECEPTOR-LIKE BETA-BARREL DOMAIN-CONTAINING PROTEIN"/>
    <property type="match status" value="1"/>
</dbReference>
<evidence type="ECO:0000256" key="8">
    <source>
        <dbReference type="SAM" id="SignalP"/>
    </source>
</evidence>
<feature type="domain" description="TonB-dependent receptor-like beta-barrel" evidence="9">
    <location>
        <begin position="434"/>
        <end position="904"/>
    </location>
</feature>
<feature type="chain" id="PRO_5010331430" evidence="8">
    <location>
        <begin position="29"/>
        <end position="937"/>
    </location>
</feature>
<dbReference type="InterPro" id="IPR037066">
    <property type="entry name" value="Plug_dom_sf"/>
</dbReference>
<evidence type="ECO:0000256" key="7">
    <source>
        <dbReference type="RuleBase" id="RU003357"/>
    </source>
</evidence>
<dbReference type="PANTHER" id="PTHR40980">
    <property type="entry name" value="PLUG DOMAIN-CONTAINING PROTEIN"/>
    <property type="match status" value="1"/>
</dbReference>
<evidence type="ECO:0000256" key="4">
    <source>
        <dbReference type="ARBA" id="ARBA00023077"/>
    </source>
</evidence>
<evidence type="ECO:0000256" key="1">
    <source>
        <dbReference type="ARBA" id="ARBA00004442"/>
    </source>
</evidence>
<keyword evidence="3 8" id="KW-0732">Signal</keyword>
<dbReference type="AlphaFoldDB" id="A0A1S2N702"/>
<comment type="subcellular location">
    <subcellularLocation>
        <location evidence="1 7">Cell outer membrane</location>
    </subcellularLocation>
</comment>
<dbReference type="Proteomes" id="UP000180246">
    <property type="component" value="Unassembled WGS sequence"/>
</dbReference>
<protein>
    <submittedName>
        <fullName evidence="11">TonB-dependent receptor family protein</fullName>
    </submittedName>
</protein>
<dbReference type="InterPro" id="IPR010917">
    <property type="entry name" value="TonB_rcpt_CS"/>
</dbReference>
<dbReference type="CDD" id="cd01347">
    <property type="entry name" value="ligand_gated_channel"/>
    <property type="match status" value="1"/>
</dbReference>
<dbReference type="EMBL" id="JRYB01000001">
    <property type="protein sequence ID" value="OIJ40841.1"/>
    <property type="molecule type" value="Genomic_DNA"/>
</dbReference>
<dbReference type="Gene3D" id="2.170.130.10">
    <property type="entry name" value="TonB-dependent receptor, plug domain"/>
    <property type="match status" value="1"/>
</dbReference>
<keyword evidence="5 7" id="KW-0472">Membrane</keyword>
<dbReference type="InterPro" id="IPR012910">
    <property type="entry name" value="Plug_dom"/>
</dbReference>
<dbReference type="NCBIfam" id="TIGR01782">
    <property type="entry name" value="TonB-Xanth-Caul"/>
    <property type="match status" value="1"/>
</dbReference>
<feature type="domain" description="TonB-dependent receptor plug" evidence="10">
    <location>
        <begin position="76"/>
        <end position="178"/>
    </location>
</feature>
<keyword evidence="4 7" id="KW-0798">TonB box</keyword>
<dbReference type="InterPro" id="IPR036942">
    <property type="entry name" value="Beta-barrel_TonB_sf"/>
</dbReference>
<sequence length="937" mass="101125">MRSRFEKGLRRTLIATAVNAALCGLALAQVQSGNAAETGDSNTSTPAVTAEPSQASVVVVTGARAALARALDLKRNADVIQDSISATELGRFPDDNVADSLTHIAGISVSRTRGGEGQYINVRGLGSGYNIVTLNRRILATDGDGRDFAFDVLPSEMISGADVMKSASAAQMEGSIGGSVNLRSARPFDNPGYHASARIEGDRNDLSRKNGVKLSGVVSNTFNDNTMGFILGAVLSDREVRTDSLGYQTFNADAPGSFDVDGNASLSPDEQNLLGSCCISFGSIFEKKKRAALTGAFEWKVTPDFRMTFDALATRLDSPQVGYQQSYYVEHAADRWSDVVARDGLITGMTIKDLIPEMSNVTTDRVVDTMQFGWKGEWKVNRDLRLVGDVYRSTSRRDSGGKDNFVVAGIAGANTGYYRANDNAFPDIRVQLEDGRDLATELNAGRLGDKDFGVHFAGLTGVDIKDTVDGGSLEGRLSLDGKWNVDAFEFGVSGTSREKTRTSIGNEKSGGACQYCGMYSTTFANLGANVLRPMTLPNYMRGAGGNFPTGFVAFDVPAYFKALESLNGQPVIGEDGQPTGDVYDTSKSQPVFVPTDSYDVRERTATLFGQLELSGERWNGNLGVRVVHTRTRSRSAIDEIVAIDDKTPDIPTSSPIVTYSPATPVEDEGSYTKVLPSANFSYWWQPELVLRAAVAKVMARPSLDKLAPTRTDNTLDRSYILSIVGDSGLKPTEATQQDLSLEWYYAPKSALNAALFAKQIKNFVTYQTDERVDIGVPGYLYTVIHPVNGDKARVRGMELGVQHLWDSGFGIAAKFAKTWTRAYSGGVYVGQLEGVAPTASSLGFLYEKGKLNAALTFDYTGKYTQATNAIAGLPNKVDAITWITASASYDVNENVSLFVEGKNLGDEVMRSNLGRSDAIYGFEAWGRTYAAGMSVRF</sequence>
<evidence type="ECO:0000256" key="5">
    <source>
        <dbReference type="ARBA" id="ARBA00023136"/>
    </source>
</evidence>
<evidence type="ECO:0000313" key="12">
    <source>
        <dbReference type="Proteomes" id="UP000180246"/>
    </source>
</evidence>
<reference evidence="11 12" key="1">
    <citation type="submission" date="2014-10" db="EMBL/GenBank/DDBJ databases">
        <authorList>
            <person name="Seo M.-J."/>
            <person name="Seok Y.J."/>
            <person name="Cha I.-T."/>
        </authorList>
    </citation>
    <scope>NUCLEOTIDE SEQUENCE [LARGE SCALE GENOMIC DNA]</scope>
    <source>
        <strain evidence="11 12">NEU</strain>
    </source>
</reference>